<organism evidence="2">
    <name type="scientific">Rosellinia necatrix</name>
    <name type="common">White root-rot fungus</name>
    <dbReference type="NCBI Taxonomy" id="77044"/>
    <lineage>
        <taxon>Eukaryota</taxon>
        <taxon>Fungi</taxon>
        <taxon>Dikarya</taxon>
        <taxon>Ascomycota</taxon>
        <taxon>Pezizomycotina</taxon>
        <taxon>Sordariomycetes</taxon>
        <taxon>Xylariomycetidae</taxon>
        <taxon>Xylariales</taxon>
        <taxon>Xylariaceae</taxon>
        <taxon>Rosellinia</taxon>
    </lineage>
</organism>
<evidence type="ECO:0000313" key="3">
    <source>
        <dbReference type="Proteomes" id="UP000054516"/>
    </source>
</evidence>
<proteinExistence type="predicted"/>
<evidence type="ECO:0000256" key="1">
    <source>
        <dbReference type="SAM" id="MobiDB-lite"/>
    </source>
</evidence>
<sequence length="57" mass="6283">MIGKPGTQSRVFIVSLEITFLFRASGLLMVTTCGWRSHDKAADPPKIRKRAQGQGHS</sequence>
<evidence type="ECO:0000313" key="2">
    <source>
        <dbReference type="EMBL" id="GAW26293.1"/>
    </source>
</evidence>
<gene>
    <name evidence="2" type="ORF">SAMD00023353_2700260</name>
</gene>
<feature type="compositionally biased region" description="Basic and acidic residues" evidence="1">
    <location>
        <begin position="37"/>
        <end position="46"/>
    </location>
</feature>
<dbReference type="Proteomes" id="UP000054516">
    <property type="component" value="Unassembled WGS sequence"/>
</dbReference>
<feature type="region of interest" description="Disordered" evidence="1">
    <location>
        <begin position="37"/>
        <end position="57"/>
    </location>
</feature>
<keyword evidence="3" id="KW-1185">Reference proteome</keyword>
<protein>
    <submittedName>
        <fullName evidence="2">Uncharacterized protein</fullName>
    </submittedName>
</protein>
<accession>A0A1S8A8B3</accession>
<reference evidence="2" key="1">
    <citation type="submission" date="2016-03" db="EMBL/GenBank/DDBJ databases">
        <title>Draft genome sequence of Rosellinia necatrix.</title>
        <authorList>
            <person name="Kanematsu S."/>
        </authorList>
    </citation>
    <scope>NUCLEOTIDE SEQUENCE [LARGE SCALE GENOMIC DNA]</scope>
    <source>
        <strain evidence="2">W97</strain>
    </source>
</reference>
<dbReference type="EMBL" id="DF977472">
    <property type="protein sequence ID" value="GAW26293.1"/>
    <property type="molecule type" value="Genomic_DNA"/>
</dbReference>
<dbReference type="AlphaFoldDB" id="A0A1S8A8B3"/>
<name>A0A1S8A8B3_ROSNE</name>